<evidence type="ECO:0000256" key="2">
    <source>
        <dbReference type="ARBA" id="ARBA00022723"/>
    </source>
</evidence>
<comment type="cofactor">
    <cofactor evidence="4">
        <name>a divalent metal cation</name>
        <dbReference type="ChEBI" id="CHEBI:60240"/>
    </cofactor>
</comment>
<dbReference type="Pfam" id="PF12850">
    <property type="entry name" value="Metallophos_2"/>
    <property type="match status" value="1"/>
</dbReference>
<dbReference type="EMBL" id="AZFN01000004">
    <property type="protein sequence ID" value="KRM03263.1"/>
    <property type="molecule type" value="Genomic_DNA"/>
</dbReference>
<comment type="similarity">
    <text evidence="1 4">Belongs to the metallophosphoesterase superfamily. YfcE family.</text>
</comment>
<dbReference type="AlphaFoldDB" id="A0A0R1VD21"/>
<dbReference type="InterPro" id="IPR024654">
    <property type="entry name" value="Calcineurin-like_PHP_lpxH"/>
</dbReference>
<dbReference type="PROSITE" id="PS01269">
    <property type="entry name" value="UPF0025"/>
    <property type="match status" value="1"/>
</dbReference>
<reference evidence="6 7" key="1">
    <citation type="journal article" date="2015" name="Genome Announc.">
        <title>Expanding the biotechnology potential of lactobacilli through comparative genomics of 213 strains and associated genera.</title>
        <authorList>
            <person name="Sun Z."/>
            <person name="Harris H.M."/>
            <person name="McCann A."/>
            <person name="Guo C."/>
            <person name="Argimon S."/>
            <person name="Zhang W."/>
            <person name="Yang X."/>
            <person name="Jeffery I.B."/>
            <person name="Cooney J.C."/>
            <person name="Kagawa T.F."/>
            <person name="Liu W."/>
            <person name="Song Y."/>
            <person name="Salvetti E."/>
            <person name="Wrobel A."/>
            <person name="Rasinkangas P."/>
            <person name="Parkhill J."/>
            <person name="Rea M.C."/>
            <person name="O'Sullivan O."/>
            <person name="Ritari J."/>
            <person name="Douillard F.P."/>
            <person name="Paul Ross R."/>
            <person name="Yang R."/>
            <person name="Briner A.E."/>
            <person name="Felis G.E."/>
            <person name="de Vos W.M."/>
            <person name="Barrangou R."/>
            <person name="Klaenhammer T.R."/>
            <person name="Caufield P.W."/>
            <person name="Cui Y."/>
            <person name="Zhang H."/>
            <person name="O'Toole P.W."/>
        </authorList>
    </citation>
    <scope>NUCLEOTIDE SEQUENCE [LARGE SCALE GENOMIC DNA]</scope>
    <source>
        <strain evidence="6 7">DSM 16045</strain>
    </source>
</reference>
<accession>A0A0R1VD21</accession>
<name>A0A0R1VD21_9LACO</name>
<comment type="caution">
    <text evidence="6">The sequence shown here is derived from an EMBL/GenBank/DDBJ whole genome shotgun (WGS) entry which is preliminary data.</text>
</comment>
<keyword evidence="2 4" id="KW-0479">Metal-binding</keyword>
<dbReference type="InterPro" id="IPR000979">
    <property type="entry name" value="Phosphodiesterase_MJ0936/Vps29"/>
</dbReference>
<proteinExistence type="inferred from homology"/>
<dbReference type="Gene3D" id="3.60.21.10">
    <property type="match status" value="1"/>
</dbReference>
<gene>
    <name evidence="6" type="ORF">FC60_GL001347</name>
</gene>
<sequence length="172" mass="19012">MKVLLVSDNHGEGQILDRIVQTFGDQVDLMMHCGDSNLDPSTDVITPFLTVEGNTDWGFSYPEIQRATVDHGKVVVTHGDHYSVNSTLTPLLLLAEAEAADVVGYGHTHQLAVTTADNHLLINPGSISQPRGEYAYIGGTFAIVEVTPAAWKVQYYNRDMQPIEELAFDWQR</sequence>
<organism evidence="6 7">
    <name type="scientific">Limosilactobacillus gastricus DSM 16045</name>
    <dbReference type="NCBI Taxonomy" id="1423749"/>
    <lineage>
        <taxon>Bacteria</taxon>
        <taxon>Bacillati</taxon>
        <taxon>Bacillota</taxon>
        <taxon>Bacilli</taxon>
        <taxon>Lactobacillales</taxon>
        <taxon>Lactobacillaceae</taxon>
        <taxon>Limosilactobacillus</taxon>
    </lineage>
</organism>
<dbReference type="EC" id="3.1.4.-" evidence="4"/>
<dbReference type="InterPro" id="IPR020935">
    <property type="entry name" value="PdiEstase_YfcE_CS"/>
</dbReference>
<dbReference type="PATRIC" id="fig|1423749.3.peg.1378"/>
<protein>
    <recommendedName>
        <fullName evidence="4">Phosphoesterase</fullName>
        <ecNumber evidence="4">3.1.4.-</ecNumber>
    </recommendedName>
</protein>
<dbReference type="RefSeq" id="WP_056936855.1">
    <property type="nucleotide sequence ID" value="NZ_AZFN01000004.1"/>
</dbReference>
<keyword evidence="3" id="KW-0378">Hydrolase</keyword>
<dbReference type="PANTHER" id="PTHR11124">
    <property type="entry name" value="VACUOLAR SORTING PROTEIN VPS29"/>
    <property type="match status" value="1"/>
</dbReference>
<dbReference type="GO" id="GO:0016787">
    <property type="term" value="F:hydrolase activity"/>
    <property type="evidence" value="ECO:0007669"/>
    <property type="project" value="UniProtKB-UniRule"/>
</dbReference>
<dbReference type="Proteomes" id="UP000051739">
    <property type="component" value="Unassembled WGS sequence"/>
</dbReference>
<keyword evidence="7" id="KW-1185">Reference proteome</keyword>
<dbReference type="InterPro" id="IPR029052">
    <property type="entry name" value="Metallo-depent_PP-like"/>
</dbReference>
<evidence type="ECO:0000256" key="4">
    <source>
        <dbReference type="RuleBase" id="RU362039"/>
    </source>
</evidence>
<evidence type="ECO:0000313" key="6">
    <source>
        <dbReference type="EMBL" id="KRM03263.1"/>
    </source>
</evidence>
<evidence type="ECO:0000256" key="1">
    <source>
        <dbReference type="ARBA" id="ARBA00008950"/>
    </source>
</evidence>
<dbReference type="NCBIfam" id="TIGR00040">
    <property type="entry name" value="yfcE"/>
    <property type="match status" value="1"/>
</dbReference>
<evidence type="ECO:0000259" key="5">
    <source>
        <dbReference type="Pfam" id="PF12850"/>
    </source>
</evidence>
<feature type="domain" description="Calcineurin-like phosphoesterase" evidence="5">
    <location>
        <begin position="1"/>
        <end position="146"/>
    </location>
</feature>
<dbReference type="SUPFAM" id="SSF56300">
    <property type="entry name" value="Metallo-dependent phosphatases"/>
    <property type="match status" value="1"/>
</dbReference>
<evidence type="ECO:0000256" key="3">
    <source>
        <dbReference type="ARBA" id="ARBA00022801"/>
    </source>
</evidence>
<evidence type="ECO:0000313" key="7">
    <source>
        <dbReference type="Proteomes" id="UP000051739"/>
    </source>
</evidence>
<dbReference type="GO" id="GO:0046872">
    <property type="term" value="F:metal ion binding"/>
    <property type="evidence" value="ECO:0007669"/>
    <property type="project" value="UniProtKB-KW"/>
</dbReference>